<dbReference type="EMBL" id="BKCJ010009469">
    <property type="protein sequence ID" value="GEU87107.1"/>
    <property type="molecule type" value="Genomic_DNA"/>
</dbReference>
<feature type="compositionally biased region" description="Pro residues" evidence="1">
    <location>
        <begin position="267"/>
        <end position="282"/>
    </location>
</feature>
<sequence length="838" mass="92008">MAALLYKDDHNKVAYLEKGKGWEAYGQILDFINRFHIRYALTHHPPIVFDSLVKQFWATATVHTHEAGSSKIIATINGNEVVVTESLISTQLQLNDETGLYEFTLHDVLDGMQEIGTYNFSRFILDGMIGNIGSKRNKFLMYPRFLQMILGIQTTDPSPRPTFDFTTKLFSTMKLNWDGPYMPLLAPMLVVPAGRDGADAVAAGAAAANKVPPPPVTPPPDVPSTHTSSSTPGPFTAAQDTPVRDPTPMREPTPSPMREPTTFQKPTPEPPRPSPPSPPPCPIRQTSFIENIGEDGGGYVSSPKSNEALPTTAATATGGAKDSVALTDLSFKLDRCINKVITLENELGVTKKVLGGGVLKLVSRVKRHTRTKRRRLRKTFTSSAFEHFQENIFSVEDTISAGAGIPADAQTIPASSTPIPTTGGVSVGSSMDPAGQAVTVAPSSSAIPAVDKGKAPMVDDSIPANLLTEQERVLKNLYDYQLGEDLAKKLHAEQESEFARQQEELAQKAQAELLLHLLHKLLGDDVNEENMNERLGMLLMRKRRELAEQSRDKPMNKTHQRDFMRDFVKNQSASVYNQGWTMKQVPVSVPVAPSIATDVSVSAVSTTIADVSPAPTLPVESVAEVHANESRPNENQTASEQVSAEHTSTTVAFTSRVSHATPSSSRKRRKQIAKKRVTPIVDVADDALIKFDNASEGDGDPSPYAPYADWEMVPTPFGSIHVYYDMEEHTKHFTSLRELLHMVEKSDLRRLLGDVDKFYQRQEPETVGLILWGDLRTVDGRVVYMFVDVSYPLSEATLERMLRHGLKVPKLLVGGDLTMAEQLVCFIKAALLNAQSTV</sequence>
<feature type="compositionally biased region" description="Low complexity" evidence="1">
    <location>
        <begin position="223"/>
        <end position="234"/>
    </location>
</feature>
<gene>
    <name evidence="2" type="ORF">Tci_059085</name>
</gene>
<feature type="compositionally biased region" description="Basic residues" evidence="1">
    <location>
        <begin position="665"/>
        <end position="675"/>
    </location>
</feature>
<proteinExistence type="predicted"/>
<feature type="region of interest" description="Disordered" evidence="1">
    <location>
        <begin position="204"/>
        <end position="286"/>
    </location>
</feature>
<name>A0A6L2NND0_TANCI</name>
<accession>A0A6L2NND0</accession>
<dbReference type="AlphaFoldDB" id="A0A6L2NND0"/>
<feature type="compositionally biased region" description="Pro residues" evidence="1">
    <location>
        <begin position="211"/>
        <end position="222"/>
    </location>
</feature>
<reference evidence="2" key="1">
    <citation type="journal article" date="2019" name="Sci. Rep.">
        <title>Draft genome of Tanacetum cinerariifolium, the natural source of mosquito coil.</title>
        <authorList>
            <person name="Yamashiro T."/>
            <person name="Shiraishi A."/>
            <person name="Satake H."/>
            <person name="Nakayama K."/>
        </authorList>
    </citation>
    <scope>NUCLEOTIDE SEQUENCE</scope>
</reference>
<organism evidence="2">
    <name type="scientific">Tanacetum cinerariifolium</name>
    <name type="common">Dalmatian daisy</name>
    <name type="synonym">Chrysanthemum cinerariifolium</name>
    <dbReference type="NCBI Taxonomy" id="118510"/>
    <lineage>
        <taxon>Eukaryota</taxon>
        <taxon>Viridiplantae</taxon>
        <taxon>Streptophyta</taxon>
        <taxon>Embryophyta</taxon>
        <taxon>Tracheophyta</taxon>
        <taxon>Spermatophyta</taxon>
        <taxon>Magnoliopsida</taxon>
        <taxon>eudicotyledons</taxon>
        <taxon>Gunneridae</taxon>
        <taxon>Pentapetalae</taxon>
        <taxon>asterids</taxon>
        <taxon>campanulids</taxon>
        <taxon>Asterales</taxon>
        <taxon>Asteraceae</taxon>
        <taxon>Asteroideae</taxon>
        <taxon>Anthemideae</taxon>
        <taxon>Anthemidinae</taxon>
        <taxon>Tanacetum</taxon>
    </lineage>
</organism>
<evidence type="ECO:0000313" key="2">
    <source>
        <dbReference type="EMBL" id="GEU87107.1"/>
    </source>
</evidence>
<comment type="caution">
    <text evidence="2">The sequence shown here is derived from an EMBL/GenBank/DDBJ whole genome shotgun (WGS) entry which is preliminary data.</text>
</comment>
<feature type="compositionally biased region" description="Polar residues" evidence="1">
    <location>
        <begin position="633"/>
        <end position="664"/>
    </location>
</feature>
<protein>
    <submittedName>
        <fullName evidence="2">Synaptobrevin, longin-like domain protein</fullName>
    </submittedName>
</protein>
<feature type="region of interest" description="Disordered" evidence="1">
    <location>
        <begin position="625"/>
        <end position="675"/>
    </location>
</feature>
<evidence type="ECO:0000256" key="1">
    <source>
        <dbReference type="SAM" id="MobiDB-lite"/>
    </source>
</evidence>